<keyword evidence="1" id="KW-1133">Transmembrane helix</keyword>
<evidence type="ECO:0000313" key="4">
    <source>
        <dbReference type="Proteomes" id="UP000289708"/>
    </source>
</evidence>
<keyword evidence="3" id="KW-0012">Acyltransferase</keyword>
<evidence type="ECO:0000259" key="2">
    <source>
        <dbReference type="Pfam" id="PF01757"/>
    </source>
</evidence>
<comment type="caution">
    <text evidence="3">The sequence shown here is derived from an EMBL/GenBank/DDBJ whole genome shotgun (WGS) entry which is preliminary data.</text>
</comment>
<dbReference type="Pfam" id="PF01757">
    <property type="entry name" value="Acyl_transf_3"/>
    <property type="match status" value="1"/>
</dbReference>
<feature type="transmembrane region" description="Helical" evidence="1">
    <location>
        <begin position="93"/>
        <end position="113"/>
    </location>
</feature>
<keyword evidence="1" id="KW-0472">Membrane</keyword>
<feature type="domain" description="Acyltransferase 3" evidence="2">
    <location>
        <begin position="23"/>
        <end position="348"/>
    </location>
</feature>
<proteinExistence type="predicted"/>
<gene>
    <name evidence="3" type="ORF">EK403_04970</name>
</gene>
<keyword evidence="4" id="KW-1185">Reference proteome</keyword>
<dbReference type="PANTHER" id="PTHR23028">
    <property type="entry name" value="ACETYLTRANSFERASE"/>
    <property type="match status" value="1"/>
</dbReference>
<feature type="transmembrane region" description="Helical" evidence="1">
    <location>
        <begin position="296"/>
        <end position="320"/>
    </location>
</feature>
<feature type="transmembrane region" description="Helical" evidence="1">
    <location>
        <begin position="178"/>
        <end position="199"/>
    </location>
</feature>
<feature type="transmembrane region" description="Helical" evidence="1">
    <location>
        <begin position="266"/>
        <end position="284"/>
    </location>
</feature>
<dbReference type="InterPro" id="IPR050879">
    <property type="entry name" value="Acyltransferase_3"/>
</dbReference>
<evidence type="ECO:0000256" key="1">
    <source>
        <dbReference type="SAM" id="Phobius"/>
    </source>
</evidence>
<name>A0A4Q0MMC9_9HYPH</name>
<dbReference type="EMBL" id="RYFI01000003">
    <property type="protein sequence ID" value="RXF74733.1"/>
    <property type="molecule type" value="Genomic_DNA"/>
</dbReference>
<dbReference type="GO" id="GO:0016747">
    <property type="term" value="F:acyltransferase activity, transferring groups other than amino-acyl groups"/>
    <property type="evidence" value="ECO:0007669"/>
    <property type="project" value="InterPro"/>
</dbReference>
<sequence length="382" mass="41262">MTMSVDATNRLKPGQLLPELVSARGLAAVWIVLAHTYAKTIEGNATLPAAVEYTRIVVDFFFVLSGFVLAHMYDEAWREGRFSYFGFLARRLARLYPLHLATLLLVLLLVTAGRFMGVEPDNPHDWWTFLVTALLMHSTWATSDLAWNWPSWSVSAEWCAYLAIPLFLALADRVRGTVARIAAGLGGFVAIAAFSELALRQELVSLTFDGGALRIAPSFFAGILLRRLFDDEPIFTSMTPRAYAAAVAGVFAVCAGLVALGVGYDALWPPMVVLVAALASRGTWAEPGLLRGRLLAWLGELSYALYLIHAIALQVVFALAERLGLATSVGERAVLGVIAIAATIVGSHIAYVVVERPGRRVVANLLLRPRQGASAAQKSGAA</sequence>
<dbReference type="AlphaFoldDB" id="A0A4Q0MMC9"/>
<evidence type="ECO:0000313" key="3">
    <source>
        <dbReference type="EMBL" id="RXF74733.1"/>
    </source>
</evidence>
<feature type="transmembrane region" description="Helical" evidence="1">
    <location>
        <begin position="241"/>
        <end position="260"/>
    </location>
</feature>
<accession>A0A4Q0MMC9</accession>
<dbReference type="OrthoDB" id="9796461at2"/>
<keyword evidence="3" id="KW-0808">Transferase</keyword>
<reference evidence="3 4" key="1">
    <citation type="submission" date="2018-12" db="EMBL/GenBank/DDBJ databases">
        <title>bacterium Hansschlegelia zhihuaiae S113.</title>
        <authorList>
            <person name="He J."/>
        </authorList>
    </citation>
    <scope>NUCLEOTIDE SEQUENCE [LARGE SCALE GENOMIC DNA]</scope>
    <source>
        <strain evidence="3 4">S 113</strain>
    </source>
</reference>
<organism evidence="3 4">
    <name type="scientific">Hansschlegelia zhihuaiae</name>
    <dbReference type="NCBI Taxonomy" id="405005"/>
    <lineage>
        <taxon>Bacteria</taxon>
        <taxon>Pseudomonadati</taxon>
        <taxon>Pseudomonadota</taxon>
        <taxon>Alphaproteobacteria</taxon>
        <taxon>Hyphomicrobiales</taxon>
        <taxon>Methylopilaceae</taxon>
        <taxon>Hansschlegelia</taxon>
    </lineage>
</organism>
<protein>
    <submittedName>
        <fullName evidence="3">Acyltransferase</fullName>
    </submittedName>
</protein>
<dbReference type="Proteomes" id="UP000289708">
    <property type="component" value="Unassembled WGS sequence"/>
</dbReference>
<feature type="transmembrane region" description="Helical" evidence="1">
    <location>
        <begin position="332"/>
        <end position="354"/>
    </location>
</feature>
<dbReference type="PANTHER" id="PTHR23028:SF134">
    <property type="entry name" value="PUTATIVE (AFU_ORTHOLOGUE AFUA_4G08520)-RELATED"/>
    <property type="match status" value="1"/>
</dbReference>
<feature type="transmembrane region" description="Helical" evidence="1">
    <location>
        <begin position="149"/>
        <end position="171"/>
    </location>
</feature>
<dbReference type="InterPro" id="IPR002656">
    <property type="entry name" value="Acyl_transf_3_dom"/>
</dbReference>
<feature type="transmembrane region" description="Helical" evidence="1">
    <location>
        <begin position="211"/>
        <end position="229"/>
    </location>
</feature>
<keyword evidence="1" id="KW-0812">Transmembrane</keyword>